<keyword evidence="2" id="KW-1185">Reference proteome</keyword>
<dbReference type="AlphaFoldDB" id="A0A4R6UDI9"/>
<evidence type="ECO:0000313" key="1">
    <source>
        <dbReference type="EMBL" id="TDQ41164.1"/>
    </source>
</evidence>
<dbReference type="EMBL" id="SNYJ01000004">
    <property type="protein sequence ID" value="TDQ41164.1"/>
    <property type="molecule type" value="Genomic_DNA"/>
</dbReference>
<protein>
    <submittedName>
        <fullName evidence="1">Uncharacterized protein</fullName>
    </submittedName>
</protein>
<accession>A0A4R6UDI9</accession>
<name>A0A4R6UDI9_9BACI</name>
<gene>
    <name evidence="1" type="ORF">EV213_104162</name>
</gene>
<dbReference type="RefSeq" id="WP_133579763.1">
    <property type="nucleotide sequence ID" value="NZ_SNYJ01000004.1"/>
</dbReference>
<dbReference type="Proteomes" id="UP000295632">
    <property type="component" value="Unassembled WGS sequence"/>
</dbReference>
<comment type="caution">
    <text evidence="1">The sequence shown here is derived from an EMBL/GenBank/DDBJ whole genome shotgun (WGS) entry which is preliminary data.</text>
</comment>
<dbReference type="OrthoDB" id="2720271at2"/>
<organism evidence="1 2">
    <name type="scientific">Aureibacillus halotolerans</name>
    <dbReference type="NCBI Taxonomy" id="1508390"/>
    <lineage>
        <taxon>Bacteria</taxon>
        <taxon>Bacillati</taxon>
        <taxon>Bacillota</taxon>
        <taxon>Bacilli</taxon>
        <taxon>Bacillales</taxon>
        <taxon>Bacillaceae</taxon>
        <taxon>Aureibacillus</taxon>
    </lineage>
</organism>
<sequence length="116" mass="13559">MNDFLLRMYTDQIVAALPDEKRLPYMAAIELENRVAEMNATSDEFINDLEANMPHQQLASQFQMTLPAFLQFVNDIEHDVSQLLETRINQMRWMDYTDVVHRNTGASPCLYFLFVP</sequence>
<proteinExistence type="predicted"/>
<evidence type="ECO:0000313" key="2">
    <source>
        <dbReference type="Proteomes" id="UP000295632"/>
    </source>
</evidence>
<reference evidence="1 2" key="1">
    <citation type="submission" date="2019-03" db="EMBL/GenBank/DDBJ databases">
        <title>Genomic Encyclopedia of Type Strains, Phase IV (KMG-IV): sequencing the most valuable type-strain genomes for metagenomic binning, comparative biology and taxonomic classification.</title>
        <authorList>
            <person name="Goeker M."/>
        </authorList>
    </citation>
    <scope>NUCLEOTIDE SEQUENCE [LARGE SCALE GENOMIC DNA]</scope>
    <source>
        <strain evidence="1 2">DSM 28697</strain>
    </source>
</reference>